<accession>A0A2P5EAE7</accession>
<reference evidence="3" key="1">
    <citation type="submission" date="2016-06" db="EMBL/GenBank/DDBJ databases">
        <title>Parallel loss of symbiosis genes in relatives of nitrogen-fixing non-legume Parasponia.</title>
        <authorList>
            <person name="Van Velzen R."/>
            <person name="Holmer R."/>
            <person name="Bu F."/>
            <person name="Rutten L."/>
            <person name="Van Zeijl A."/>
            <person name="Liu W."/>
            <person name="Santuari L."/>
            <person name="Cao Q."/>
            <person name="Sharma T."/>
            <person name="Shen D."/>
            <person name="Roswanjaya Y."/>
            <person name="Wardhani T."/>
            <person name="Kalhor M.S."/>
            <person name="Jansen J."/>
            <person name="Van den Hoogen J."/>
            <person name="Gungor B."/>
            <person name="Hartog M."/>
            <person name="Hontelez J."/>
            <person name="Verver J."/>
            <person name="Yang W.-C."/>
            <person name="Schijlen E."/>
            <person name="Repin R."/>
            <person name="Schilthuizen M."/>
            <person name="Schranz E."/>
            <person name="Heidstra R."/>
            <person name="Miyata K."/>
            <person name="Fedorova E."/>
            <person name="Kohlen W."/>
            <person name="Bisseling T."/>
            <person name="Smit S."/>
            <person name="Geurts R."/>
        </authorList>
    </citation>
    <scope>NUCLEOTIDE SEQUENCE [LARGE SCALE GENOMIC DNA]</scope>
    <source>
        <strain evidence="3">cv. RG33-2</strain>
    </source>
</reference>
<dbReference type="Proteomes" id="UP000237000">
    <property type="component" value="Unassembled WGS sequence"/>
</dbReference>
<dbReference type="InParanoid" id="A0A2P5EAE7"/>
<organism evidence="2 3">
    <name type="scientific">Trema orientale</name>
    <name type="common">Charcoal tree</name>
    <name type="synonym">Celtis orientalis</name>
    <dbReference type="NCBI Taxonomy" id="63057"/>
    <lineage>
        <taxon>Eukaryota</taxon>
        <taxon>Viridiplantae</taxon>
        <taxon>Streptophyta</taxon>
        <taxon>Embryophyta</taxon>
        <taxon>Tracheophyta</taxon>
        <taxon>Spermatophyta</taxon>
        <taxon>Magnoliopsida</taxon>
        <taxon>eudicotyledons</taxon>
        <taxon>Gunneridae</taxon>
        <taxon>Pentapetalae</taxon>
        <taxon>rosids</taxon>
        <taxon>fabids</taxon>
        <taxon>Rosales</taxon>
        <taxon>Cannabaceae</taxon>
        <taxon>Trema</taxon>
    </lineage>
</organism>
<evidence type="ECO:0000313" key="2">
    <source>
        <dbReference type="EMBL" id="PON82506.1"/>
    </source>
</evidence>
<feature type="compositionally biased region" description="Pro residues" evidence="1">
    <location>
        <begin position="1"/>
        <end position="10"/>
    </location>
</feature>
<comment type="caution">
    <text evidence="2">The sequence shown here is derived from an EMBL/GenBank/DDBJ whole genome shotgun (WGS) entry which is preliminary data.</text>
</comment>
<evidence type="ECO:0000256" key="1">
    <source>
        <dbReference type="SAM" id="MobiDB-lite"/>
    </source>
</evidence>
<evidence type="ECO:0000313" key="3">
    <source>
        <dbReference type="Proteomes" id="UP000237000"/>
    </source>
</evidence>
<sequence length="134" mass="14641">MPSTLIPPPGLSEVTSGPSNKKKKAQPYLIPRISYDGWANRGPTDHAVSNEGRKSSVLEEFTNFGLDVNSKELLFSVGSTEENNTNLEHLPSKELQPRGVRKKSVAQRKPVASVVSLQSKRDSRSGVIFALLVI</sequence>
<dbReference type="EMBL" id="JXTC01000194">
    <property type="protein sequence ID" value="PON82506.1"/>
    <property type="molecule type" value="Genomic_DNA"/>
</dbReference>
<feature type="region of interest" description="Disordered" evidence="1">
    <location>
        <begin position="83"/>
        <end position="105"/>
    </location>
</feature>
<gene>
    <name evidence="2" type="ORF">TorRG33x02_217510</name>
</gene>
<feature type="region of interest" description="Disordered" evidence="1">
    <location>
        <begin position="1"/>
        <end position="26"/>
    </location>
</feature>
<keyword evidence="3" id="KW-1185">Reference proteome</keyword>
<dbReference type="AlphaFoldDB" id="A0A2P5EAE7"/>
<protein>
    <submittedName>
        <fullName evidence="2">Uncharacterized protein</fullName>
    </submittedName>
</protein>
<name>A0A2P5EAE7_TREOI</name>
<proteinExistence type="predicted"/>